<evidence type="ECO:0000256" key="1">
    <source>
        <dbReference type="SAM" id="MobiDB-lite"/>
    </source>
</evidence>
<dbReference type="VEuPathDB" id="FungiDB:SPRG_10431"/>
<organism evidence="2 3">
    <name type="scientific">Saprolegnia parasitica (strain CBS 223.65)</name>
    <dbReference type="NCBI Taxonomy" id="695850"/>
    <lineage>
        <taxon>Eukaryota</taxon>
        <taxon>Sar</taxon>
        <taxon>Stramenopiles</taxon>
        <taxon>Oomycota</taxon>
        <taxon>Saprolegniomycetes</taxon>
        <taxon>Saprolegniales</taxon>
        <taxon>Saprolegniaceae</taxon>
        <taxon>Saprolegnia</taxon>
    </lineage>
</organism>
<sequence>METPLHRVDDLMYELLCSSELTRLCSAVATRRLHPSALQSLRIDEILAQRMVFPPLEQKDIAGSGFEAHTKYLETFGEYVFGPNEKWDAMRYMAVRELMRECASAKRSAMHGACVARALEWIESTGNEHDEMLRAPSLSKLKTINLHRGATPSDAQPRVSFADAPVPEQLLRYEQRDLRTSHIHRIAELKEKGISLPLPPPVATMEPPKNNQTELLELERQRAGYKFHTPETVAEIALNEVWRQRRDEDAHTKVQQDEVQSALFQWTMARSRDEAELLRKQESSRMMTHRQSTPVLPSSRPTTSSNQDDMDLLLRPTPTKSLMGTAPVVIKKTASTNAGMRFRNPLPANFKRMANRDTLAVHAPTSMGRSCSMNDVGPMLVEADAPPPASHYPASYMLGVPAEAAKTPPLQRVKRKKPKTDVRGLVPAQPQPLDSEFRVFHAATTARQCPSVRTEGKKSHGMSALRREELNEVDAIRAAFERHHIHFNAHVFERALLTPEDRPGLECVKRLPTAGSKLPENPLGSFRHTLHKSKEGKSTKKKKKTKKRKSGKSKGKKAKAAS</sequence>
<dbReference type="Proteomes" id="UP000030745">
    <property type="component" value="Unassembled WGS sequence"/>
</dbReference>
<feature type="region of interest" description="Disordered" evidence="1">
    <location>
        <begin position="409"/>
        <end position="429"/>
    </location>
</feature>
<feature type="region of interest" description="Disordered" evidence="1">
    <location>
        <begin position="513"/>
        <end position="562"/>
    </location>
</feature>
<feature type="compositionally biased region" description="Basic residues" evidence="1">
    <location>
        <begin position="539"/>
        <end position="562"/>
    </location>
</feature>
<accession>A0A067C0P7</accession>
<keyword evidence="3" id="KW-1185">Reference proteome</keyword>
<dbReference type="KEGG" id="spar:SPRG_10431"/>
<dbReference type="EMBL" id="KK583243">
    <property type="protein sequence ID" value="KDO24354.1"/>
    <property type="molecule type" value="Genomic_DNA"/>
</dbReference>
<feature type="compositionally biased region" description="Polar residues" evidence="1">
    <location>
        <begin position="284"/>
        <end position="307"/>
    </location>
</feature>
<proteinExistence type="predicted"/>
<dbReference type="AlphaFoldDB" id="A0A067C0P7"/>
<feature type="region of interest" description="Disordered" evidence="1">
    <location>
        <begin position="280"/>
        <end position="311"/>
    </location>
</feature>
<protein>
    <submittedName>
        <fullName evidence="2">Uncharacterized protein</fullName>
    </submittedName>
</protein>
<name>A0A067C0P7_SAPPC</name>
<dbReference type="GeneID" id="24132542"/>
<dbReference type="RefSeq" id="XP_012204949.1">
    <property type="nucleotide sequence ID" value="XM_012349559.1"/>
</dbReference>
<evidence type="ECO:0000313" key="2">
    <source>
        <dbReference type="EMBL" id="KDO24354.1"/>
    </source>
</evidence>
<evidence type="ECO:0000313" key="3">
    <source>
        <dbReference type="Proteomes" id="UP000030745"/>
    </source>
</evidence>
<gene>
    <name evidence="2" type="ORF">SPRG_10431</name>
</gene>
<dbReference type="OrthoDB" id="77217at2759"/>
<reference evidence="2 3" key="1">
    <citation type="journal article" date="2013" name="PLoS Genet.">
        <title>Distinctive expansion of potential virulence genes in the genome of the oomycete fish pathogen Saprolegnia parasitica.</title>
        <authorList>
            <person name="Jiang R.H."/>
            <person name="de Bruijn I."/>
            <person name="Haas B.J."/>
            <person name="Belmonte R."/>
            <person name="Lobach L."/>
            <person name="Christie J."/>
            <person name="van den Ackerveken G."/>
            <person name="Bottin A."/>
            <person name="Bulone V."/>
            <person name="Diaz-Moreno S.M."/>
            <person name="Dumas B."/>
            <person name="Fan L."/>
            <person name="Gaulin E."/>
            <person name="Govers F."/>
            <person name="Grenville-Briggs L.J."/>
            <person name="Horner N.R."/>
            <person name="Levin J.Z."/>
            <person name="Mammella M."/>
            <person name="Meijer H.J."/>
            <person name="Morris P."/>
            <person name="Nusbaum C."/>
            <person name="Oome S."/>
            <person name="Phillips A.J."/>
            <person name="van Rooyen D."/>
            <person name="Rzeszutek E."/>
            <person name="Saraiva M."/>
            <person name="Secombes C.J."/>
            <person name="Seidl M.F."/>
            <person name="Snel B."/>
            <person name="Stassen J.H."/>
            <person name="Sykes S."/>
            <person name="Tripathy S."/>
            <person name="van den Berg H."/>
            <person name="Vega-Arreguin J.C."/>
            <person name="Wawra S."/>
            <person name="Young S.K."/>
            <person name="Zeng Q."/>
            <person name="Dieguez-Uribeondo J."/>
            <person name="Russ C."/>
            <person name="Tyler B.M."/>
            <person name="van West P."/>
        </authorList>
    </citation>
    <scope>NUCLEOTIDE SEQUENCE [LARGE SCALE GENOMIC DNA]</scope>
    <source>
        <strain evidence="2 3">CBS 223.65</strain>
    </source>
</reference>
<dbReference type="OMA" id="WIRRRHE"/>